<evidence type="ECO:0000259" key="6">
    <source>
        <dbReference type="Pfam" id="PF07980"/>
    </source>
</evidence>
<gene>
    <name evidence="8" type="ORF">GCM10022246_01090</name>
</gene>
<protein>
    <recommendedName>
        <fullName evidence="10">SusD family protein</fullName>
    </recommendedName>
</protein>
<comment type="similarity">
    <text evidence="2">Belongs to the SusD family.</text>
</comment>
<dbReference type="InterPro" id="IPR011990">
    <property type="entry name" value="TPR-like_helical_dom_sf"/>
</dbReference>
<evidence type="ECO:0000313" key="9">
    <source>
        <dbReference type="Proteomes" id="UP001501081"/>
    </source>
</evidence>
<keyword evidence="3" id="KW-0732">Signal</keyword>
<organism evidence="8 9">
    <name type="scientific">Pedobacter ginsengiterrae</name>
    <dbReference type="NCBI Taxonomy" id="871696"/>
    <lineage>
        <taxon>Bacteria</taxon>
        <taxon>Pseudomonadati</taxon>
        <taxon>Bacteroidota</taxon>
        <taxon>Sphingobacteriia</taxon>
        <taxon>Sphingobacteriales</taxon>
        <taxon>Sphingobacteriaceae</taxon>
        <taxon>Pedobacter</taxon>
    </lineage>
</organism>
<dbReference type="SUPFAM" id="SSF48452">
    <property type="entry name" value="TPR-like"/>
    <property type="match status" value="1"/>
</dbReference>
<comment type="subcellular location">
    <subcellularLocation>
        <location evidence="1">Cell outer membrane</location>
    </subcellularLocation>
</comment>
<comment type="caution">
    <text evidence="8">The sequence shown here is derived from an EMBL/GenBank/DDBJ whole genome shotgun (WGS) entry which is preliminary data.</text>
</comment>
<evidence type="ECO:0008006" key="10">
    <source>
        <dbReference type="Google" id="ProtNLM"/>
    </source>
</evidence>
<evidence type="ECO:0000259" key="7">
    <source>
        <dbReference type="Pfam" id="PF14322"/>
    </source>
</evidence>
<feature type="domain" description="SusD-like N-terminal" evidence="7">
    <location>
        <begin position="24"/>
        <end position="226"/>
    </location>
</feature>
<keyword evidence="9" id="KW-1185">Reference proteome</keyword>
<sequence length="456" mass="51764">MKIKILMLIAGIAVLLISNLSCKKYLELKSDARLVVPETLNDFQGILDDAALMNFLRSPSFGETSSDDYFWPEATINAASDLTRDTYFWRKVDYRYQNDWSEAYLAIYNTNLCLEGLGGVERIPANSKVWDNIKGSALFYRSFYFFALTMQFGKAYDVNTSGLDLGIVLRLQSDFNVPSTRSSVQACLERVISDAADAVQYLPELPLNTTRPSKAAAYALLSRVYLYMRDYPNALKFSGECLKLQASLMDFNGDPDVLGLDITVPFRRFNKETIFYAEMFPGMGLHAPSLARVDSTLYSSYNVNDLRRRAYFRVNGGNQVFKGSYASNAFTLFSGLAVDEIYLTRAESRAWTGDIPGAMADLNLLLKTRWRNAVTYIPLTATSREEALLKVRTERRKELLMRNLRWADIKRLNKEGANIIPARFYKGQFYRLEVDAPYYALPLPVDIIEQSGIPQN</sequence>
<dbReference type="EMBL" id="BAABAK010000001">
    <property type="protein sequence ID" value="GAA3950331.1"/>
    <property type="molecule type" value="Genomic_DNA"/>
</dbReference>
<feature type="domain" description="RagB/SusD" evidence="6">
    <location>
        <begin position="340"/>
        <end position="414"/>
    </location>
</feature>
<dbReference type="RefSeq" id="WP_344764111.1">
    <property type="nucleotide sequence ID" value="NZ_BAABAK010000001.1"/>
</dbReference>
<evidence type="ECO:0000256" key="1">
    <source>
        <dbReference type="ARBA" id="ARBA00004442"/>
    </source>
</evidence>
<dbReference type="Proteomes" id="UP001501081">
    <property type="component" value="Unassembled WGS sequence"/>
</dbReference>
<dbReference type="Pfam" id="PF14322">
    <property type="entry name" value="SusD-like_3"/>
    <property type="match status" value="1"/>
</dbReference>
<accession>A0ABP7NQ83</accession>
<dbReference type="Gene3D" id="1.25.40.390">
    <property type="match status" value="1"/>
</dbReference>
<proteinExistence type="inferred from homology"/>
<dbReference type="Pfam" id="PF07980">
    <property type="entry name" value="SusD_RagB"/>
    <property type="match status" value="1"/>
</dbReference>
<evidence type="ECO:0000256" key="2">
    <source>
        <dbReference type="ARBA" id="ARBA00006275"/>
    </source>
</evidence>
<evidence type="ECO:0000256" key="5">
    <source>
        <dbReference type="ARBA" id="ARBA00023237"/>
    </source>
</evidence>
<reference evidence="9" key="1">
    <citation type="journal article" date="2019" name="Int. J. Syst. Evol. Microbiol.">
        <title>The Global Catalogue of Microorganisms (GCM) 10K type strain sequencing project: providing services to taxonomists for standard genome sequencing and annotation.</title>
        <authorList>
            <consortium name="The Broad Institute Genomics Platform"/>
            <consortium name="The Broad Institute Genome Sequencing Center for Infectious Disease"/>
            <person name="Wu L."/>
            <person name="Ma J."/>
        </authorList>
    </citation>
    <scope>NUCLEOTIDE SEQUENCE [LARGE SCALE GENOMIC DNA]</scope>
    <source>
        <strain evidence="9">JCM 17338</strain>
    </source>
</reference>
<evidence type="ECO:0000313" key="8">
    <source>
        <dbReference type="EMBL" id="GAA3950331.1"/>
    </source>
</evidence>
<evidence type="ECO:0000256" key="3">
    <source>
        <dbReference type="ARBA" id="ARBA00022729"/>
    </source>
</evidence>
<evidence type="ECO:0000256" key="4">
    <source>
        <dbReference type="ARBA" id="ARBA00023136"/>
    </source>
</evidence>
<name>A0ABP7NQ83_9SPHI</name>
<dbReference type="InterPro" id="IPR012944">
    <property type="entry name" value="SusD_RagB_dom"/>
</dbReference>
<dbReference type="InterPro" id="IPR033985">
    <property type="entry name" value="SusD-like_N"/>
</dbReference>
<keyword evidence="4" id="KW-0472">Membrane</keyword>
<keyword evidence="5" id="KW-0998">Cell outer membrane</keyword>